<evidence type="ECO:0000313" key="3">
    <source>
        <dbReference type="FlyBase" id="FBgn0053181"/>
    </source>
</evidence>
<name>Q8SYJ1_DROME</name>
<dbReference type="UCSC" id="CG32714-RC">
    <property type="organism name" value="d. melanogaster"/>
</dbReference>
<sequence length="71" mass="7909">MNQWSCHINGPVTKLNLSTSTSASVLLPTTYYLLPLTIPSSTTSWPPKTTDITTHTSCDRHTAPQHFPHFQ</sequence>
<dbReference type="OrthoDB" id="5791097at2759"/>
<feature type="region of interest" description="Disordered" evidence="1">
    <location>
        <begin position="40"/>
        <end position="71"/>
    </location>
</feature>
<accession>Q8SYJ1</accession>
<dbReference type="FlyBase" id="FBgn0053181">
    <property type="gene designation" value="CG33181"/>
</dbReference>
<evidence type="ECO:0000313" key="2">
    <source>
        <dbReference type="EMBL" id="AAL49137.1"/>
    </source>
</evidence>
<reference evidence="2" key="1">
    <citation type="submission" date="2001-12" db="EMBL/GenBank/DDBJ databases">
        <authorList>
            <person name="Stapleton M."/>
            <person name="Brokstein P."/>
            <person name="Hong L."/>
            <person name="Agbayani A."/>
            <person name="Carlson J."/>
            <person name="Champe M."/>
            <person name="Chavez C."/>
            <person name="Dorsett V."/>
            <person name="Dresnek D."/>
            <person name="Farfan D."/>
            <person name="Frise E."/>
            <person name="George R."/>
            <person name="Gonzalez M."/>
            <person name="Guarin H."/>
            <person name="Kronmiller B."/>
            <person name="Li P."/>
            <person name="Liao G."/>
            <person name="Miranda A."/>
            <person name="Mungall C.J."/>
            <person name="Nunoo J."/>
            <person name="Pacleb J."/>
            <person name="Paragas V."/>
            <person name="Park S."/>
            <person name="Patel S."/>
            <person name="Phouanenavong S."/>
            <person name="Wan K."/>
            <person name="Yu C."/>
            <person name="Lewis S.E."/>
            <person name="Rubin G.M."/>
            <person name="Celniker S."/>
        </authorList>
    </citation>
    <scope>NUCLEOTIDE SEQUENCE</scope>
    <source>
        <strain evidence="2">Berkeley</strain>
    </source>
</reference>
<proteinExistence type="evidence at transcript level"/>
<dbReference type="AlphaFoldDB" id="Q8SYJ1"/>
<feature type="compositionally biased region" description="Low complexity" evidence="1">
    <location>
        <begin position="40"/>
        <end position="50"/>
    </location>
</feature>
<dbReference type="EMBL" id="AY071515">
    <property type="protein sequence ID" value="AAL49137.1"/>
    <property type="molecule type" value="mRNA"/>
</dbReference>
<protein>
    <submittedName>
        <fullName evidence="2">RE56803p</fullName>
    </submittedName>
</protein>
<evidence type="ECO:0000256" key="1">
    <source>
        <dbReference type="SAM" id="MobiDB-lite"/>
    </source>
</evidence>
<organism evidence="2">
    <name type="scientific">Drosophila melanogaster</name>
    <name type="common">Fruit fly</name>
    <dbReference type="NCBI Taxonomy" id="7227"/>
    <lineage>
        <taxon>Eukaryota</taxon>
        <taxon>Metazoa</taxon>
        <taxon>Ecdysozoa</taxon>
        <taxon>Arthropoda</taxon>
        <taxon>Hexapoda</taxon>
        <taxon>Insecta</taxon>
        <taxon>Pterygota</taxon>
        <taxon>Neoptera</taxon>
        <taxon>Endopterygota</taxon>
        <taxon>Diptera</taxon>
        <taxon>Brachycera</taxon>
        <taxon>Muscomorpha</taxon>
        <taxon>Ephydroidea</taxon>
        <taxon>Drosophilidae</taxon>
        <taxon>Drosophila</taxon>
        <taxon>Sophophora</taxon>
    </lineage>
</organism>
<dbReference type="AGR" id="FB:FBgn0053181"/>
<gene>
    <name evidence="3" type="ORF">CG33181</name>
</gene>